<comment type="subcellular location">
    <subcellularLocation>
        <location evidence="1">Endoplasmic reticulum membrane</location>
    </subcellularLocation>
</comment>
<dbReference type="EMBL" id="KK208767">
    <property type="protein sequence ID" value="EZF76673.1"/>
    <property type="molecule type" value="Genomic_DNA"/>
</dbReference>
<dbReference type="HOGENOM" id="CLU_085469_0_0_1"/>
<dbReference type="UniPathway" id="UPA00768"/>
<name>A0A022Y273_TRISD</name>
<keyword evidence="6" id="KW-0472">Membrane</keyword>
<keyword evidence="10" id="KW-1185">Reference proteome</keyword>
<evidence type="ECO:0000256" key="1">
    <source>
        <dbReference type="ARBA" id="ARBA00004586"/>
    </source>
</evidence>
<keyword evidence="5" id="KW-1133">Transmembrane helix</keyword>
<evidence type="ECO:0000256" key="8">
    <source>
        <dbReference type="RuleBase" id="RU368083"/>
    </source>
</evidence>
<comment type="similarity">
    <text evidence="2 8">Belongs to the ERG2 family.</text>
</comment>
<evidence type="ECO:0000256" key="7">
    <source>
        <dbReference type="ARBA" id="ARBA00029435"/>
    </source>
</evidence>
<dbReference type="OrthoDB" id="347124at2759"/>
<proteinExistence type="inferred from homology"/>
<dbReference type="Pfam" id="PF04622">
    <property type="entry name" value="ERG2_Sigma1R"/>
    <property type="match status" value="1"/>
</dbReference>
<comment type="function">
    <text evidence="8">Catalyzes the reaction which results in unsaturation at C-7 in the B ring of sterols.</text>
</comment>
<evidence type="ECO:0000256" key="2">
    <source>
        <dbReference type="ARBA" id="ARBA00007141"/>
    </source>
</evidence>
<evidence type="ECO:0000313" key="9">
    <source>
        <dbReference type="EMBL" id="EZF76673.1"/>
    </source>
</evidence>
<comment type="pathway">
    <text evidence="7 8">Steroid metabolism; ergosterol biosynthesis.</text>
</comment>
<dbReference type="InterPro" id="IPR006716">
    <property type="entry name" value="ERG2_sigma1_rcpt-like"/>
</dbReference>
<sequence length="216" mass="24222">MRAVTLIGTLSVLTVLFYWLDSNLSSFYIFKPSRLQELAKASIAKHPNNVTALMVDLNAALQEEYGSQHIAPFTTNPDRWIWSNHGSAMGAFTILHASITEYLIFYGTPIYSNGHSGLHLADDYFVILNGTEKAYRPGHLEATTYWPGDVNHLPRGQSIHYAMDGWALELAQGWIPSMLPFGLVESFTSNLDFVNLWKTCYLTAELMGRQLGLGKF</sequence>
<dbReference type="PANTHER" id="PTHR10868:SF1">
    <property type="entry name" value="SIGMA NON-OPIOID INTRACELLULAR RECEPTOR 1"/>
    <property type="match status" value="1"/>
</dbReference>
<evidence type="ECO:0000256" key="3">
    <source>
        <dbReference type="ARBA" id="ARBA00022692"/>
    </source>
</evidence>
<keyword evidence="3" id="KW-0812">Transmembrane</keyword>
<dbReference type="PANTHER" id="PTHR10868">
    <property type="entry name" value="SIGMA 1-TYPE OPIOID RECEPTOR-RELATED"/>
    <property type="match status" value="1"/>
</dbReference>
<keyword evidence="4" id="KW-0256">Endoplasmic reticulum</keyword>
<reference evidence="9 10" key="1">
    <citation type="submission" date="2014-02" db="EMBL/GenBank/DDBJ databases">
        <title>The Genome Sequence of Trichophyton rubrum (morphotype soudanense) CBS 452.61.</title>
        <authorList>
            <consortium name="The Broad Institute Genomics Platform"/>
            <person name="Cuomo C.A."/>
            <person name="White T.C."/>
            <person name="Graser Y."/>
            <person name="Martinez-Rossi N."/>
            <person name="Heitman J."/>
            <person name="Young S.K."/>
            <person name="Zeng Q."/>
            <person name="Gargeya S."/>
            <person name="Abouelleil A."/>
            <person name="Alvarado L."/>
            <person name="Chapman S.B."/>
            <person name="Gainer-Dewar J."/>
            <person name="Goldberg J."/>
            <person name="Griggs A."/>
            <person name="Gujja S."/>
            <person name="Hansen M."/>
            <person name="Howarth C."/>
            <person name="Imamovic A."/>
            <person name="Larimer J."/>
            <person name="Martinez D."/>
            <person name="Murphy C."/>
            <person name="Pearson M.D."/>
            <person name="Persinoti G."/>
            <person name="Poon T."/>
            <person name="Priest M."/>
            <person name="Roberts A.D."/>
            <person name="Saif S."/>
            <person name="Shea T.D."/>
            <person name="Sykes S.N."/>
            <person name="Wortman J."/>
            <person name="Nusbaum C."/>
            <person name="Birren B."/>
        </authorList>
    </citation>
    <scope>NUCLEOTIDE SEQUENCE [LARGE SCALE GENOMIC DNA]</scope>
    <source>
        <strain evidence="9 10">CBS 452.61</strain>
    </source>
</reference>
<dbReference type="EC" id="5.-.-.-" evidence="8"/>
<evidence type="ECO:0000256" key="4">
    <source>
        <dbReference type="ARBA" id="ARBA00022824"/>
    </source>
</evidence>
<dbReference type="Proteomes" id="UP000023623">
    <property type="component" value="Unassembled WGS sequence"/>
</dbReference>
<dbReference type="GO" id="GO:0006696">
    <property type="term" value="P:ergosterol biosynthetic process"/>
    <property type="evidence" value="ECO:0007669"/>
    <property type="project" value="TreeGrafter"/>
</dbReference>
<organism evidence="9 10">
    <name type="scientific">Trichophyton soudanense CBS 452.61</name>
    <dbReference type="NCBI Taxonomy" id="1215331"/>
    <lineage>
        <taxon>Eukaryota</taxon>
        <taxon>Fungi</taxon>
        <taxon>Dikarya</taxon>
        <taxon>Ascomycota</taxon>
        <taxon>Pezizomycotina</taxon>
        <taxon>Eurotiomycetes</taxon>
        <taxon>Eurotiomycetidae</taxon>
        <taxon>Onygenales</taxon>
        <taxon>Arthrodermataceae</taxon>
        <taxon>Trichophyton</taxon>
    </lineage>
</organism>
<evidence type="ECO:0000256" key="5">
    <source>
        <dbReference type="ARBA" id="ARBA00022989"/>
    </source>
</evidence>
<protein>
    <recommendedName>
        <fullName evidence="8">C-8 sterol isomerase</fullName>
        <ecNumber evidence="8">5.-.-.-</ecNumber>
    </recommendedName>
    <alternativeName>
        <fullName evidence="8">Delta-8--delta-7 sterol isomerase</fullName>
    </alternativeName>
</protein>
<dbReference type="AlphaFoldDB" id="A0A022Y273"/>
<evidence type="ECO:0000256" key="6">
    <source>
        <dbReference type="ARBA" id="ARBA00023136"/>
    </source>
</evidence>
<evidence type="ECO:0000313" key="10">
    <source>
        <dbReference type="Proteomes" id="UP000023623"/>
    </source>
</evidence>
<accession>A0A022Y273</accession>
<gene>
    <name evidence="9" type="ORF">H105_02001</name>
</gene>
<dbReference type="GO" id="GO:0005789">
    <property type="term" value="C:endoplasmic reticulum membrane"/>
    <property type="evidence" value="ECO:0007669"/>
    <property type="project" value="UniProtKB-SubCell"/>
</dbReference>